<keyword evidence="8" id="KW-1185">Reference proteome</keyword>
<keyword evidence="5 6" id="KW-0472">Membrane</keyword>
<feature type="transmembrane region" description="Helical" evidence="6">
    <location>
        <begin position="56"/>
        <end position="79"/>
    </location>
</feature>
<dbReference type="InterPro" id="IPR017039">
    <property type="entry name" value="Virul_fac_BrkB"/>
</dbReference>
<dbReference type="PIRSF" id="PIRSF035875">
    <property type="entry name" value="RNase_BN"/>
    <property type="match status" value="1"/>
</dbReference>
<dbReference type="PANTHER" id="PTHR30213">
    <property type="entry name" value="INNER MEMBRANE PROTEIN YHJD"/>
    <property type="match status" value="1"/>
</dbReference>
<name>A0A8J2U875_9BACT</name>
<gene>
    <name evidence="7" type="primary">yfkH</name>
    <name evidence="7" type="ORF">GCM10011511_05800</name>
</gene>
<evidence type="ECO:0008006" key="9">
    <source>
        <dbReference type="Google" id="ProtNLM"/>
    </source>
</evidence>
<dbReference type="AlphaFoldDB" id="A0A8J2U875"/>
<evidence type="ECO:0000256" key="5">
    <source>
        <dbReference type="ARBA" id="ARBA00023136"/>
    </source>
</evidence>
<dbReference type="EMBL" id="BMJC01000001">
    <property type="protein sequence ID" value="GGA85621.1"/>
    <property type="molecule type" value="Genomic_DNA"/>
</dbReference>
<dbReference type="NCBIfam" id="TIGR00765">
    <property type="entry name" value="yihY_not_rbn"/>
    <property type="match status" value="1"/>
</dbReference>
<protein>
    <recommendedName>
        <fullName evidence="9">YihY/virulence factor BrkB family protein</fullName>
    </recommendedName>
</protein>
<keyword evidence="4 6" id="KW-1133">Transmembrane helix</keyword>
<comment type="subcellular location">
    <subcellularLocation>
        <location evidence="1">Cell membrane</location>
        <topology evidence="1">Multi-pass membrane protein</topology>
    </subcellularLocation>
</comment>
<dbReference type="GO" id="GO:0005886">
    <property type="term" value="C:plasma membrane"/>
    <property type="evidence" value="ECO:0007669"/>
    <property type="project" value="UniProtKB-SubCell"/>
</dbReference>
<reference evidence="7" key="2">
    <citation type="submission" date="2020-09" db="EMBL/GenBank/DDBJ databases">
        <authorList>
            <person name="Sun Q."/>
            <person name="Zhou Y."/>
        </authorList>
    </citation>
    <scope>NUCLEOTIDE SEQUENCE</scope>
    <source>
        <strain evidence="7">CGMCC 1.15448</strain>
    </source>
</reference>
<accession>A0A8J2U875</accession>
<organism evidence="7 8">
    <name type="scientific">Puia dinghuensis</name>
    <dbReference type="NCBI Taxonomy" id="1792502"/>
    <lineage>
        <taxon>Bacteria</taxon>
        <taxon>Pseudomonadati</taxon>
        <taxon>Bacteroidota</taxon>
        <taxon>Chitinophagia</taxon>
        <taxon>Chitinophagales</taxon>
        <taxon>Chitinophagaceae</taxon>
        <taxon>Puia</taxon>
    </lineage>
</organism>
<feature type="transmembrane region" description="Helical" evidence="6">
    <location>
        <begin position="119"/>
        <end position="141"/>
    </location>
</feature>
<evidence type="ECO:0000256" key="2">
    <source>
        <dbReference type="ARBA" id="ARBA00022475"/>
    </source>
</evidence>
<evidence type="ECO:0000313" key="7">
    <source>
        <dbReference type="EMBL" id="GGA85621.1"/>
    </source>
</evidence>
<proteinExistence type="predicted"/>
<feature type="transmembrane region" description="Helical" evidence="6">
    <location>
        <begin position="275"/>
        <end position="297"/>
    </location>
</feature>
<sequence>MIKLERKLYNSAPFRFLVARSKKIVLPGFQGSPLYDVITFFLGQVKKVGFNDRARSIAFSFLTAIPAATIFICTLIPYLPVSKQIERQLLNLTRDITPNQNAYDVVSKFLEDFLDKPRVGLLSFGFVLALFYSSNAMIGIMHSFNKSLIYNTRRNAFQSRWMAIKLTSLVLFMVIASVSILVTQAELLRDILKALHFSTKDHSARWLFRTLRWIVIIPLFYVTIACIYKYGPAVRGRWSLWAPGTFLATFLTILTTMGFSYWVNHFGTYNKVYGSIGTIMILMLLVYFNSLVLLIGYELNVSIHHVKVMAGEGDSRGKAVTLSDKTL</sequence>
<dbReference type="Proteomes" id="UP000607559">
    <property type="component" value="Unassembled WGS sequence"/>
</dbReference>
<dbReference type="Pfam" id="PF03631">
    <property type="entry name" value="Virul_fac_BrkB"/>
    <property type="match status" value="1"/>
</dbReference>
<keyword evidence="3 6" id="KW-0812">Transmembrane</keyword>
<evidence type="ECO:0000256" key="1">
    <source>
        <dbReference type="ARBA" id="ARBA00004651"/>
    </source>
</evidence>
<reference evidence="7" key="1">
    <citation type="journal article" date="2014" name="Int. J. Syst. Evol. Microbiol.">
        <title>Complete genome sequence of Corynebacterium casei LMG S-19264T (=DSM 44701T), isolated from a smear-ripened cheese.</title>
        <authorList>
            <consortium name="US DOE Joint Genome Institute (JGI-PGF)"/>
            <person name="Walter F."/>
            <person name="Albersmeier A."/>
            <person name="Kalinowski J."/>
            <person name="Ruckert C."/>
        </authorList>
    </citation>
    <scope>NUCLEOTIDE SEQUENCE</scope>
    <source>
        <strain evidence="7">CGMCC 1.15448</strain>
    </source>
</reference>
<keyword evidence="2" id="KW-1003">Cell membrane</keyword>
<evidence type="ECO:0000256" key="6">
    <source>
        <dbReference type="SAM" id="Phobius"/>
    </source>
</evidence>
<dbReference type="RefSeq" id="WP_188928368.1">
    <property type="nucleotide sequence ID" value="NZ_BMJC01000001.1"/>
</dbReference>
<comment type="caution">
    <text evidence="7">The sequence shown here is derived from an EMBL/GenBank/DDBJ whole genome shotgun (WGS) entry which is preliminary data.</text>
</comment>
<feature type="transmembrane region" description="Helical" evidence="6">
    <location>
        <begin position="210"/>
        <end position="228"/>
    </location>
</feature>
<evidence type="ECO:0000256" key="4">
    <source>
        <dbReference type="ARBA" id="ARBA00022989"/>
    </source>
</evidence>
<dbReference type="PANTHER" id="PTHR30213:SF0">
    <property type="entry name" value="UPF0761 MEMBRANE PROTEIN YIHY"/>
    <property type="match status" value="1"/>
</dbReference>
<feature type="transmembrane region" description="Helical" evidence="6">
    <location>
        <begin position="240"/>
        <end position="263"/>
    </location>
</feature>
<evidence type="ECO:0000256" key="3">
    <source>
        <dbReference type="ARBA" id="ARBA00022692"/>
    </source>
</evidence>
<evidence type="ECO:0000313" key="8">
    <source>
        <dbReference type="Proteomes" id="UP000607559"/>
    </source>
</evidence>
<feature type="transmembrane region" description="Helical" evidence="6">
    <location>
        <begin position="162"/>
        <end position="182"/>
    </location>
</feature>